<dbReference type="SUPFAM" id="SSF52172">
    <property type="entry name" value="CheY-like"/>
    <property type="match status" value="1"/>
</dbReference>
<keyword evidence="3" id="KW-0902">Two-component regulatory system</keyword>
<evidence type="ECO:0000256" key="8">
    <source>
        <dbReference type="PROSITE-ProRule" id="PRU00169"/>
    </source>
</evidence>
<organism evidence="12 13">
    <name type="scientific">Kineothrix sedimenti</name>
    <dbReference type="NCBI Taxonomy" id="3123317"/>
    <lineage>
        <taxon>Bacteria</taxon>
        <taxon>Bacillati</taxon>
        <taxon>Bacillota</taxon>
        <taxon>Clostridia</taxon>
        <taxon>Lachnospirales</taxon>
        <taxon>Lachnospiraceae</taxon>
        <taxon>Kineothrix</taxon>
    </lineage>
</organism>
<evidence type="ECO:0000259" key="10">
    <source>
        <dbReference type="PROSITE" id="PS50110"/>
    </source>
</evidence>
<keyword evidence="5 9" id="KW-0238">DNA-binding</keyword>
<dbReference type="EMBL" id="CP146256">
    <property type="protein sequence ID" value="XAH75354.1"/>
    <property type="molecule type" value="Genomic_DNA"/>
</dbReference>
<evidence type="ECO:0000256" key="2">
    <source>
        <dbReference type="ARBA" id="ARBA00022553"/>
    </source>
</evidence>
<dbReference type="InterPro" id="IPR011006">
    <property type="entry name" value="CheY-like_superfamily"/>
</dbReference>
<protein>
    <recommendedName>
        <fullName evidence="1">Stage 0 sporulation protein A homolog</fullName>
    </recommendedName>
</protein>
<dbReference type="InterPro" id="IPR039420">
    <property type="entry name" value="WalR-like"/>
</dbReference>
<dbReference type="Gene3D" id="6.10.250.690">
    <property type="match status" value="1"/>
</dbReference>
<feature type="domain" description="OmpR/PhoB-type" evidence="11">
    <location>
        <begin position="129"/>
        <end position="226"/>
    </location>
</feature>
<evidence type="ECO:0000256" key="9">
    <source>
        <dbReference type="PROSITE-ProRule" id="PRU01091"/>
    </source>
</evidence>
<reference evidence="12 13" key="1">
    <citation type="submission" date="2024-02" db="EMBL/GenBank/DDBJ databases">
        <title>Bacterial strain from lacustrine sediment.</title>
        <authorList>
            <person name="Petit C."/>
            <person name="Fadhlaoui K."/>
        </authorList>
    </citation>
    <scope>NUCLEOTIDE SEQUENCE [LARGE SCALE GENOMIC DNA]</scope>
    <source>
        <strain evidence="12 13">IPX-CK</strain>
    </source>
</reference>
<dbReference type="SMART" id="SM00862">
    <property type="entry name" value="Trans_reg_C"/>
    <property type="match status" value="1"/>
</dbReference>
<keyword evidence="6" id="KW-0804">Transcription</keyword>
<proteinExistence type="predicted"/>
<sequence>MTSKATILMIEDNPDILRANAAELRMENYRVLEADTLEAGRVLAQREQPDLLLLDILLPDGSGLDYCREIFGQNAPRILFLSAMNAPEDVIAGLRAGGDDYMTKPYLMQELLARVEALLRRTQIGQPVPESLRVGSLELNGTAGRAYLAGQDLLLTHMEYTLLEYLARNMDRYLSAEELYQKLWDMETVSDVRTVWEHISRLRKKLVAGTAADIESVRGRGYRLLAAQSDLAKS</sequence>
<dbReference type="PROSITE" id="PS50110">
    <property type="entry name" value="RESPONSE_REGULATORY"/>
    <property type="match status" value="1"/>
</dbReference>
<evidence type="ECO:0000256" key="1">
    <source>
        <dbReference type="ARBA" id="ARBA00018672"/>
    </source>
</evidence>
<feature type="modified residue" description="4-aspartylphosphate" evidence="8">
    <location>
        <position position="55"/>
    </location>
</feature>
<gene>
    <name evidence="12" type="ORF">V6984_06250</name>
</gene>
<evidence type="ECO:0000256" key="3">
    <source>
        <dbReference type="ARBA" id="ARBA00023012"/>
    </source>
</evidence>
<dbReference type="RefSeq" id="WP_342758919.1">
    <property type="nucleotide sequence ID" value="NZ_CP146256.1"/>
</dbReference>
<dbReference type="InterPro" id="IPR001867">
    <property type="entry name" value="OmpR/PhoB-type_DNA-bd"/>
</dbReference>
<evidence type="ECO:0000256" key="6">
    <source>
        <dbReference type="ARBA" id="ARBA00023163"/>
    </source>
</evidence>
<dbReference type="InterPro" id="IPR016032">
    <property type="entry name" value="Sig_transdc_resp-reg_C-effctor"/>
</dbReference>
<name>A0ABZ3EYK9_9FIRM</name>
<dbReference type="InterPro" id="IPR001789">
    <property type="entry name" value="Sig_transdc_resp-reg_receiver"/>
</dbReference>
<dbReference type="Gene3D" id="1.10.10.10">
    <property type="entry name" value="Winged helix-like DNA-binding domain superfamily/Winged helix DNA-binding domain"/>
    <property type="match status" value="1"/>
</dbReference>
<dbReference type="CDD" id="cd00383">
    <property type="entry name" value="trans_reg_C"/>
    <property type="match status" value="1"/>
</dbReference>
<accession>A0ABZ3EYK9</accession>
<evidence type="ECO:0000256" key="5">
    <source>
        <dbReference type="ARBA" id="ARBA00023125"/>
    </source>
</evidence>
<dbReference type="SMART" id="SM00448">
    <property type="entry name" value="REC"/>
    <property type="match status" value="1"/>
</dbReference>
<feature type="domain" description="Response regulatory" evidence="10">
    <location>
        <begin position="6"/>
        <end position="119"/>
    </location>
</feature>
<evidence type="ECO:0000256" key="4">
    <source>
        <dbReference type="ARBA" id="ARBA00023015"/>
    </source>
</evidence>
<dbReference type="SUPFAM" id="SSF46894">
    <property type="entry name" value="C-terminal effector domain of the bipartite response regulators"/>
    <property type="match status" value="1"/>
</dbReference>
<keyword evidence="2 8" id="KW-0597">Phosphoprotein</keyword>
<dbReference type="Pfam" id="PF00486">
    <property type="entry name" value="Trans_reg_C"/>
    <property type="match status" value="1"/>
</dbReference>
<feature type="DNA-binding region" description="OmpR/PhoB-type" evidence="9">
    <location>
        <begin position="129"/>
        <end position="226"/>
    </location>
</feature>
<keyword evidence="13" id="KW-1185">Reference proteome</keyword>
<keyword evidence="4" id="KW-0805">Transcription regulation</keyword>
<dbReference type="Gene3D" id="3.40.50.2300">
    <property type="match status" value="1"/>
</dbReference>
<dbReference type="PANTHER" id="PTHR48111:SF1">
    <property type="entry name" value="TWO-COMPONENT RESPONSE REGULATOR ORR33"/>
    <property type="match status" value="1"/>
</dbReference>
<dbReference type="Proteomes" id="UP001451571">
    <property type="component" value="Chromosome"/>
</dbReference>
<dbReference type="PANTHER" id="PTHR48111">
    <property type="entry name" value="REGULATOR OF RPOS"/>
    <property type="match status" value="1"/>
</dbReference>
<comment type="function">
    <text evidence="7">May play the central regulatory role in sporulation. It may be an element of the effector pathway responsible for the activation of sporulation genes in response to nutritional stress. Spo0A may act in concert with spo0H (a sigma factor) to control the expression of some genes that are critical to the sporulation process.</text>
</comment>
<evidence type="ECO:0000259" key="11">
    <source>
        <dbReference type="PROSITE" id="PS51755"/>
    </source>
</evidence>
<dbReference type="PROSITE" id="PS51755">
    <property type="entry name" value="OMPR_PHOB"/>
    <property type="match status" value="1"/>
</dbReference>
<evidence type="ECO:0000256" key="7">
    <source>
        <dbReference type="ARBA" id="ARBA00024867"/>
    </source>
</evidence>
<dbReference type="InterPro" id="IPR036388">
    <property type="entry name" value="WH-like_DNA-bd_sf"/>
</dbReference>
<evidence type="ECO:0000313" key="13">
    <source>
        <dbReference type="Proteomes" id="UP001451571"/>
    </source>
</evidence>
<dbReference type="Pfam" id="PF00072">
    <property type="entry name" value="Response_reg"/>
    <property type="match status" value="1"/>
</dbReference>
<evidence type="ECO:0000313" key="12">
    <source>
        <dbReference type="EMBL" id="XAH75354.1"/>
    </source>
</evidence>